<dbReference type="SMART" id="SM01340">
    <property type="entry name" value="DNA_mis_repair"/>
    <property type="match status" value="1"/>
</dbReference>
<dbReference type="InterPro" id="IPR037198">
    <property type="entry name" value="MutL_C_sf"/>
</dbReference>
<evidence type="ECO:0000256" key="2">
    <source>
        <dbReference type="ARBA" id="ARBA00022763"/>
    </source>
</evidence>
<dbReference type="InterPro" id="IPR013507">
    <property type="entry name" value="DNA_mismatch_S5_2-like"/>
</dbReference>
<evidence type="ECO:0000259" key="6">
    <source>
        <dbReference type="SMART" id="SM01340"/>
    </source>
</evidence>
<organism evidence="7 8">
    <name type="scientific">Methanorbis rubei</name>
    <dbReference type="NCBI Taxonomy" id="3028300"/>
    <lineage>
        <taxon>Archaea</taxon>
        <taxon>Methanobacteriati</taxon>
        <taxon>Methanobacteriota</taxon>
        <taxon>Stenosarchaea group</taxon>
        <taxon>Methanomicrobia</taxon>
        <taxon>Methanomicrobiales</taxon>
        <taxon>Methanocorpusculaceae</taxon>
        <taxon>Methanorbis</taxon>
    </lineage>
</organism>
<dbReference type="Gene3D" id="3.30.565.10">
    <property type="entry name" value="Histidine kinase-like ATPase, C-terminal domain"/>
    <property type="match status" value="1"/>
</dbReference>
<gene>
    <name evidence="4 7" type="primary">mutL</name>
    <name evidence="7" type="ORF">McpCs1_15560</name>
</gene>
<protein>
    <recommendedName>
        <fullName evidence="4">DNA mismatch repair protein MutL</fullName>
    </recommendedName>
</protein>
<evidence type="ECO:0000313" key="7">
    <source>
        <dbReference type="EMBL" id="MDV0444160.1"/>
    </source>
</evidence>
<evidence type="ECO:0000256" key="3">
    <source>
        <dbReference type="ARBA" id="ARBA00023204"/>
    </source>
</evidence>
<evidence type="ECO:0000259" key="5">
    <source>
        <dbReference type="SMART" id="SM00853"/>
    </source>
</evidence>
<dbReference type="GO" id="GO:0005524">
    <property type="term" value="F:ATP binding"/>
    <property type="evidence" value="ECO:0007669"/>
    <property type="project" value="InterPro"/>
</dbReference>
<accession>A0AAE4MFX2</accession>
<dbReference type="Pfam" id="PF01119">
    <property type="entry name" value="DNA_mis_repair"/>
    <property type="match status" value="1"/>
</dbReference>
<dbReference type="InterPro" id="IPR020667">
    <property type="entry name" value="DNA_mismatch_repair_MutL"/>
</dbReference>
<feature type="domain" description="DNA mismatch repair protein S5" evidence="6">
    <location>
        <begin position="213"/>
        <end position="332"/>
    </location>
</feature>
<dbReference type="InterPro" id="IPR042120">
    <property type="entry name" value="MutL_C_dimsub"/>
</dbReference>
<proteinExistence type="inferred from homology"/>
<dbReference type="NCBIfam" id="TIGR00585">
    <property type="entry name" value="mutl"/>
    <property type="match status" value="1"/>
</dbReference>
<dbReference type="InterPro" id="IPR014790">
    <property type="entry name" value="MutL_C"/>
</dbReference>
<reference evidence="7 8" key="1">
    <citation type="submission" date="2023-06" db="EMBL/GenBank/DDBJ databases">
        <title>Genome sequence of Methancorpusculaceae sp. Cs1.</title>
        <authorList>
            <person name="Protasov E."/>
            <person name="Platt K."/>
            <person name="Poehlein A."/>
            <person name="Daniel R."/>
            <person name="Brune A."/>
        </authorList>
    </citation>
    <scope>NUCLEOTIDE SEQUENCE [LARGE SCALE GENOMIC DNA]</scope>
    <source>
        <strain evidence="7 8">Cs1</strain>
    </source>
</reference>
<dbReference type="Pfam" id="PF13589">
    <property type="entry name" value="HATPase_c_3"/>
    <property type="match status" value="1"/>
</dbReference>
<dbReference type="PANTHER" id="PTHR10073:SF12">
    <property type="entry name" value="DNA MISMATCH REPAIR PROTEIN MLH1"/>
    <property type="match status" value="1"/>
</dbReference>
<dbReference type="Gene3D" id="3.30.1370.100">
    <property type="entry name" value="MutL, C-terminal domain, regulatory subdomain"/>
    <property type="match status" value="1"/>
</dbReference>
<comment type="function">
    <text evidence="4">This protein is involved in the repair of mismatches in DNA. It is required for dam-dependent methyl-directed DNA mismatch repair. May act as a 'molecular matchmaker', a protein that promotes the formation of a stable complex between two or more DNA-binding proteins in an ATP-dependent manner without itself being part of a final effector complex.</text>
</comment>
<dbReference type="RefSeq" id="WP_338096662.1">
    <property type="nucleotide sequence ID" value="NZ_JAWDKB010000006.1"/>
</dbReference>
<dbReference type="GO" id="GO:0006298">
    <property type="term" value="P:mismatch repair"/>
    <property type="evidence" value="ECO:0007669"/>
    <property type="project" value="UniProtKB-UniRule"/>
</dbReference>
<dbReference type="InterPro" id="IPR002099">
    <property type="entry name" value="MutL/Mlh/PMS"/>
</dbReference>
<dbReference type="InterPro" id="IPR020568">
    <property type="entry name" value="Ribosomal_Su5_D2-typ_SF"/>
</dbReference>
<dbReference type="SMART" id="SM00853">
    <property type="entry name" value="MutL_C"/>
    <property type="match status" value="1"/>
</dbReference>
<dbReference type="FunFam" id="3.30.565.10:FF:000003">
    <property type="entry name" value="DNA mismatch repair endonuclease MutL"/>
    <property type="match status" value="1"/>
</dbReference>
<dbReference type="SUPFAM" id="SSF55874">
    <property type="entry name" value="ATPase domain of HSP90 chaperone/DNA topoisomerase II/histidine kinase"/>
    <property type="match status" value="1"/>
</dbReference>
<dbReference type="Gene3D" id="3.30.1540.20">
    <property type="entry name" value="MutL, C-terminal domain, dimerisation subdomain"/>
    <property type="match status" value="1"/>
</dbReference>
<dbReference type="GO" id="GO:0030983">
    <property type="term" value="F:mismatched DNA binding"/>
    <property type="evidence" value="ECO:0007669"/>
    <property type="project" value="InterPro"/>
</dbReference>
<keyword evidence="2 4" id="KW-0227">DNA damage</keyword>
<keyword evidence="8" id="KW-1185">Reference proteome</keyword>
<name>A0AAE4MFX2_9EURY</name>
<dbReference type="SUPFAM" id="SSF54211">
    <property type="entry name" value="Ribosomal protein S5 domain 2-like"/>
    <property type="match status" value="1"/>
</dbReference>
<dbReference type="GO" id="GO:0140664">
    <property type="term" value="F:ATP-dependent DNA damage sensor activity"/>
    <property type="evidence" value="ECO:0007669"/>
    <property type="project" value="InterPro"/>
</dbReference>
<dbReference type="InterPro" id="IPR036890">
    <property type="entry name" value="HATPase_C_sf"/>
</dbReference>
<dbReference type="InterPro" id="IPR038973">
    <property type="entry name" value="MutL/Mlh/Pms-like"/>
</dbReference>
<dbReference type="Gene3D" id="3.30.230.10">
    <property type="match status" value="1"/>
</dbReference>
<sequence>MGIITVLDEETISHIAAGEVVERAASVVKELVENAIDADAHRIKIELFADSTAVTRISVTDDGIGMSEEDALLVFRQHATSKISRPSDLAAIATLGFRGEAMASIAAVSQVTLVTKERGSSSPAACKITIHGGELIECTAAGAPEGTSVVVEGLFYNTPARRKFQKNVATELSHIYDMVERLALAHRTISFVLLYQGKERFRTYGNGSYQDVIAAVFGATFAKELVPVEGTYGLVKVSGLITRPGSEMKTTPSRLYLSINHRQISSRTIQWAVREGYGTLLPKGMYPAAFLDLAIDPRDVDVNVHPTKKEVRLSRERDVQRGVQDAVYCALHETPVFAVELNAPAPQEMPKPKTAQPRVSLPQTILGEAVAPYERRVRPVQEIQKPAAASLRQTDKQLRRTETFEVPETTEFVPQVLGQIADTYILAKNESGDLIVVDQHAAHERVMYDLLLARQKSGLAGQELLVPIQLHLTKRETAAIADLLDVLAEAGYLLEPFGKDVWMVRTVPVVSETLGDPSVIHEIITEALDKTSGGGEESVLDRVLKTAACRAVVKGATPMTVEQMQRLLRQLMATASPYTCPHGRPTTIVLTKERFAAMFLRT</sequence>
<dbReference type="EMBL" id="JAWDKB010000006">
    <property type="protein sequence ID" value="MDV0444160.1"/>
    <property type="molecule type" value="Genomic_DNA"/>
</dbReference>
<evidence type="ECO:0000256" key="1">
    <source>
        <dbReference type="ARBA" id="ARBA00006082"/>
    </source>
</evidence>
<evidence type="ECO:0000256" key="4">
    <source>
        <dbReference type="HAMAP-Rule" id="MF_00149"/>
    </source>
</evidence>
<dbReference type="InterPro" id="IPR014721">
    <property type="entry name" value="Ribsml_uS5_D2-typ_fold_subgr"/>
</dbReference>
<dbReference type="CDD" id="cd16926">
    <property type="entry name" value="HATPase_MutL-MLH-PMS-like"/>
    <property type="match status" value="1"/>
</dbReference>
<keyword evidence="3 4" id="KW-0234">DNA repair</keyword>
<comment type="caution">
    <text evidence="7">The sequence shown here is derived from an EMBL/GenBank/DDBJ whole genome shotgun (WGS) entry which is preliminary data.</text>
</comment>
<feature type="domain" description="MutL C-terminal dimerisation" evidence="5">
    <location>
        <begin position="416"/>
        <end position="559"/>
    </location>
</feature>
<dbReference type="Proteomes" id="UP001283212">
    <property type="component" value="Unassembled WGS sequence"/>
</dbReference>
<evidence type="ECO:0000313" key="8">
    <source>
        <dbReference type="Proteomes" id="UP001283212"/>
    </source>
</evidence>
<dbReference type="SUPFAM" id="SSF118116">
    <property type="entry name" value="DNA mismatch repair protein MutL"/>
    <property type="match status" value="1"/>
</dbReference>
<dbReference type="Pfam" id="PF08676">
    <property type="entry name" value="MutL_C"/>
    <property type="match status" value="1"/>
</dbReference>
<dbReference type="HAMAP" id="MF_00149">
    <property type="entry name" value="DNA_mis_repair"/>
    <property type="match status" value="1"/>
</dbReference>
<dbReference type="GO" id="GO:0016887">
    <property type="term" value="F:ATP hydrolysis activity"/>
    <property type="evidence" value="ECO:0007669"/>
    <property type="project" value="InterPro"/>
</dbReference>
<dbReference type="GO" id="GO:0032300">
    <property type="term" value="C:mismatch repair complex"/>
    <property type="evidence" value="ECO:0007669"/>
    <property type="project" value="InterPro"/>
</dbReference>
<dbReference type="CDD" id="cd00782">
    <property type="entry name" value="MutL_Trans"/>
    <property type="match status" value="1"/>
</dbReference>
<dbReference type="InterPro" id="IPR042121">
    <property type="entry name" value="MutL_C_regsub"/>
</dbReference>
<dbReference type="PANTHER" id="PTHR10073">
    <property type="entry name" value="DNA MISMATCH REPAIR PROTEIN MLH, PMS, MUTL"/>
    <property type="match status" value="1"/>
</dbReference>
<dbReference type="AlphaFoldDB" id="A0AAE4MFX2"/>
<comment type="similarity">
    <text evidence="1 4">Belongs to the DNA mismatch repair MutL/HexB family.</text>
</comment>